<gene>
    <name evidence="2" type="ORF">DM484_13170</name>
</gene>
<dbReference type="InterPro" id="IPR024983">
    <property type="entry name" value="CHAT_dom"/>
</dbReference>
<comment type="caution">
    <text evidence="2">The sequence shown here is derived from an EMBL/GenBank/DDBJ whole genome shotgun (WGS) entry which is preliminary data.</text>
</comment>
<dbReference type="Pfam" id="PF12770">
    <property type="entry name" value="CHAT"/>
    <property type="match status" value="1"/>
</dbReference>
<name>A0A2W4R2T1_9GAMM</name>
<evidence type="ECO:0000313" key="3">
    <source>
        <dbReference type="Proteomes" id="UP000249396"/>
    </source>
</evidence>
<evidence type="ECO:0000259" key="1">
    <source>
        <dbReference type="Pfam" id="PF12770"/>
    </source>
</evidence>
<dbReference type="Proteomes" id="UP000249396">
    <property type="component" value="Unassembled WGS sequence"/>
</dbReference>
<organism evidence="2 3">
    <name type="scientific">Candidatus Methylumidiphilus alinenensis</name>
    <dbReference type="NCBI Taxonomy" id="2202197"/>
    <lineage>
        <taxon>Bacteria</taxon>
        <taxon>Pseudomonadati</taxon>
        <taxon>Pseudomonadota</taxon>
        <taxon>Gammaproteobacteria</taxon>
        <taxon>Methylococcales</taxon>
        <taxon>Candidatus Methylumidiphilus</taxon>
    </lineage>
</organism>
<accession>A0A2W4R2T1</accession>
<evidence type="ECO:0000313" key="2">
    <source>
        <dbReference type="EMBL" id="PZN78322.1"/>
    </source>
</evidence>
<dbReference type="EMBL" id="QJPH01000321">
    <property type="protein sequence ID" value="PZN78322.1"/>
    <property type="molecule type" value="Genomic_DNA"/>
</dbReference>
<protein>
    <submittedName>
        <fullName evidence="2">CHAT domain-containing protein</fullName>
    </submittedName>
</protein>
<reference evidence="2 3" key="1">
    <citation type="journal article" date="2018" name="Aquat. Microb. Ecol.">
        <title>Gammaproteobacterial methanotrophs dominate.</title>
        <authorList>
            <person name="Rissanen A.J."/>
            <person name="Saarenheimo J."/>
            <person name="Tiirola M."/>
            <person name="Peura S."/>
            <person name="Aalto S.L."/>
            <person name="Karvinen A."/>
            <person name="Nykanen H."/>
        </authorList>
    </citation>
    <scope>NUCLEOTIDE SEQUENCE [LARGE SCALE GENOMIC DNA]</scope>
    <source>
        <strain evidence="2">AMbin10</strain>
    </source>
</reference>
<dbReference type="AlphaFoldDB" id="A0A2W4R2T1"/>
<proteinExistence type="predicted"/>
<sequence length="660" mass="74507">MTNHRSNEITSIKLELLRSGPAHNQLLSPLTNYIALCGSDGPVTIQLPFEHRQLLMRLKRLTYPLDKNPATDEQRQSEVRDMGETVGRVFGQVPALLSELGTASTENGKLIHLRLVLSAFELGMIPFEAAVAPDGFPGSGSPLFLQMRTPVSITREIRRGRPLHFTWPRKPRILFAFAAPDGLYVPWEAHLQALRNAIEPWVKIADKDKPESRIKLVKEILTVLPNASLEKIRKLCETTEFTHIHLLAHGKTFMQAGDEHHGVLLLSELDLEGDTVDGERLAIALTSHDDMGTVKNRPTIVTLATCDSGNIESVLTPGGSIAHELNAAGIPWVIASQFPLWMKASAIAAEVLYSCLLKGDDPRWVLYQLRHRLRMDCPGTHDWTSIVAYATVSADFEQQVNEFRDQQTRSKTEVKFARIDELAGFISNNAMTGKKLDTLEQVEELKSLCVSTREILKKWREEAHVAESPKLLSERLGMSGASEKRLGIAYSLISEASEEAKESEESKRAYNASRDFYHKAIEAGALSHWVLTQYLSISALPILGEFNDIDEYKKKYSRFWITAREIAESQLNHPKQDRLWALCSLTEITLLGSIYEGRDFDPESAKEKIRDYCKEIRGLIGPDDDFPLLSTRRQFSRYRNITDWKRPEWDELAEEALMAL</sequence>
<feature type="domain" description="CHAT" evidence="1">
    <location>
        <begin position="83"/>
        <end position="388"/>
    </location>
</feature>